<dbReference type="Gene3D" id="3.40.630.30">
    <property type="match status" value="1"/>
</dbReference>
<evidence type="ECO:0000313" key="3">
    <source>
        <dbReference type="Proteomes" id="UP000192468"/>
    </source>
</evidence>
<reference evidence="2 3" key="1">
    <citation type="submission" date="2017-04" db="EMBL/GenBank/DDBJ databases">
        <authorList>
            <person name="Afonso C.L."/>
            <person name="Miller P.J."/>
            <person name="Scott M.A."/>
            <person name="Spackman E."/>
            <person name="Goraichik I."/>
            <person name="Dimitrov K.M."/>
            <person name="Suarez D.L."/>
            <person name="Swayne D.E."/>
        </authorList>
    </citation>
    <scope>NUCLEOTIDE SEQUENCE [LARGE SCALE GENOMIC DNA]</scope>
    <source>
        <strain evidence="2 3">DSM 12555</strain>
    </source>
</reference>
<dbReference type="SUPFAM" id="SSF55729">
    <property type="entry name" value="Acyl-CoA N-acyltransferases (Nat)"/>
    <property type="match status" value="1"/>
</dbReference>
<keyword evidence="2" id="KW-0808">Transferase</keyword>
<proteinExistence type="predicted"/>
<dbReference type="RefSeq" id="WP_084115893.1">
    <property type="nucleotide sequence ID" value="NZ_FWXH01000006.1"/>
</dbReference>
<accession>A0A1W1XJQ3</accession>
<dbReference type="Pfam" id="PF00583">
    <property type="entry name" value="Acetyltransf_1"/>
    <property type="match status" value="1"/>
</dbReference>
<evidence type="ECO:0000313" key="2">
    <source>
        <dbReference type="EMBL" id="SMC24213.1"/>
    </source>
</evidence>
<dbReference type="CDD" id="cd04301">
    <property type="entry name" value="NAT_SF"/>
    <property type="match status" value="1"/>
</dbReference>
<evidence type="ECO:0000259" key="1">
    <source>
        <dbReference type="PROSITE" id="PS51186"/>
    </source>
</evidence>
<keyword evidence="3" id="KW-1185">Reference proteome</keyword>
<protein>
    <submittedName>
        <fullName evidence="2">Protein N-acetyltransferase, RimJ/RimL family</fullName>
    </submittedName>
</protein>
<name>A0A1W1XJQ3_9CLOT</name>
<gene>
    <name evidence="2" type="ORF">SAMN02745134_02127</name>
</gene>
<dbReference type="STRING" id="1121291.SAMN02745134_02127"/>
<feature type="domain" description="N-acetyltransferase" evidence="1">
    <location>
        <begin position="12"/>
        <end position="177"/>
    </location>
</feature>
<organism evidence="2 3">
    <name type="scientific">Clostridium acidisoli DSM 12555</name>
    <dbReference type="NCBI Taxonomy" id="1121291"/>
    <lineage>
        <taxon>Bacteria</taxon>
        <taxon>Bacillati</taxon>
        <taxon>Bacillota</taxon>
        <taxon>Clostridia</taxon>
        <taxon>Eubacteriales</taxon>
        <taxon>Clostridiaceae</taxon>
        <taxon>Clostridium</taxon>
    </lineage>
</organism>
<dbReference type="PANTHER" id="PTHR43415:SF3">
    <property type="entry name" value="GNAT-FAMILY ACETYLTRANSFERASE"/>
    <property type="match status" value="1"/>
</dbReference>
<dbReference type="EMBL" id="FWXH01000006">
    <property type="protein sequence ID" value="SMC24213.1"/>
    <property type="molecule type" value="Genomic_DNA"/>
</dbReference>
<dbReference type="GO" id="GO:0016747">
    <property type="term" value="F:acyltransferase activity, transferring groups other than amino-acyl groups"/>
    <property type="evidence" value="ECO:0007669"/>
    <property type="project" value="InterPro"/>
</dbReference>
<dbReference type="PROSITE" id="PS51186">
    <property type="entry name" value="GNAT"/>
    <property type="match status" value="1"/>
</dbReference>
<dbReference type="InterPro" id="IPR000182">
    <property type="entry name" value="GNAT_dom"/>
</dbReference>
<dbReference type="InterPro" id="IPR016181">
    <property type="entry name" value="Acyl_CoA_acyltransferase"/>
</dbReference>
<dbReference type="PANTHER" id="PTHR43415">
    <property type="entry name" value="SPERMIDINE N(1)-ACETYLTRANSFERASE"/>
    <property type="match status" value="1"/>
</dbReference>
<dbReference type="Proteomes" id="UP000192468">
    <property type="component" value="Unassembled WGS sequence"/>
</dbReference>
<dbReference type="OrthoDB" id="948250at2"/>
<dbReference type="AlphaFoldDB" id="A0A1W1XJQ3"/>
<sequence>MDKMNLKNEQEVIVREAKEDDAASMISFYNLVGGETDFLSFGRDEFHKDLNEYKKYIKTTYEESNSIILLAFIDGKIVGIASINSNQKVRSRHVGTLGIVISEKCCGLGLGKILMDNLVTWGKMNKVTKKITLVTREDNYGAIALYKKVGFEKEGTLKKDNYINGVYYNTLVMSLFV</sequence>